<sequence>MHDGSLMESFSGPATLRSQYRDSSTKLNIETLVRGSISRLWHKDKYRDSGTRLNIETLARGSISRLGIAIRHQFPVGSGQIPIDPTGSDGIRPDWTHQIYFAFSFQNQLYKR</sequence>
<keyword evidence="2" id="KW-1185">Reference proteome</keyword>
<comment type="caution">
    <text evidence="1">The sequence shown here is derived from an EMBL/GenBank/DDBJ whole genome shotgun (WGS) entry which is preliminary data.</text>
</comment>
<organism evidence="1 2">
    <name type="scientific">Araneus ventricosus</name>
    <name type="common">Orbweaver spider</name>
    <name type="synonym">Epeira ventricosa</name>
    <dbReference type="NCBI Taxonomy" id="182803"/>
    <lineage>
        <taxon>Eukaryota</taxon>
        <taxon>Metazoa</taxon>
        <taxon>Ecdysozoa</taxon>
        <taxon>Arthropoda</taxon>
        <taxon>Chelicerata</taxon>
        <taxon>Arachnida</taxon>
        <taxon>Araneae</taxon>
        <taxon>Araneomorphae</taxon>
        <taxon>Entelegynae</taxon>
        <taxon>Araneoidea</taxon>
        <taxon>Araneidae</taxon>
        <taxon>Araneus</taxon>
    </lineage>
</organism>
<dbReference type="EMBL" id="BGPR01034858">
    <property type="protein sequence ID" value="GBO09414.1"/>
    <property type="molecule type" value="Genomic_DNA"/>
</dbReference>
<evidence type="ECO:0000313" key="1">
    <source>
        <dbReference type="EMBL" id="GBO09414.1"/>
    </source>
</evidence>
<name>A0A4Y2UBG5_ARAVE</name>
<reference evidence="1 2" key="1">
    <citation type="journal article" date="2019" name="Sci. Rep.">
        <title>Orb-weaving spider Araneus ventricosus genome elucidates the spidroin gene catalogue.</title>
        <authorList>
            <person name="Kono N."/>
            <person name="Nakamura H."/>
            <person name="Ohtoshi R."/>
            <person name="Moran D.A.P."/>
            <person name="Shinohara A."/>
            <person name="Yoshida Y."/>
            <person name="Fujiwara M."/>
            <person name="Mori M."/>
            <person name="Tomita M."/>
            <person name="Arakawa K."/>
        </authorList>
    </citation>
    <scope>NUCLEOTIDE SEQUENCE [LARGE SCALE GENOMIC DNA]</scope>
</reference>
<accession>A0A4Y2UBG5</accession>
<dbReference type="Proteomes" id="UP000499080">
    <property type="component" value="Unassembled WGS sequence"/>
</dbReference>
<dbReference type="AlphaFoldDB" id="A0A4Y2UBG5"/>
<evidence type="ECO:0000313" key="2">
    <source>
        <dbReference type="Proteomes" id="UP000499080"/>
    </source>
</evidence>
<gene>
    <name evidence="1" type="ORF">AVEN_61915_1</name>
</gene>
<proteinExistence type="predicted"/>
<protein>
    <submittedName>
        <fullName evidence="1">Uncharacterized protein</fullName>
    </submittedName>
</protein>